<keyword evidence="3" id="KW-0055">Arginine biosynthesis</keyword>
<name>A0A6J6S335_9ZZZZ</name>
<evidence type="ECO:0000259" key="9">
    <source>
        <dbReference type="Pfam" id="PF00696"/>
    </source>
</evidence>
<evidence type="ECO:0000256" key="6">
    <source>
        <dbReference type="ARBA" id="ARBA00022741"/>
    </source>
</evidence>
<keyword evidence="6" id="KW-0547">Nucleotide-binding</keyword>
<accession>A0A6J6S335</accession>
<keyword evidence="7" id="KW-0418">Kinase</keyword>
<dbReference type="HAMAP" id="MF_00082">
    <property type="entry name" value="ArgB"/>
    <property type="match status" value="1"/>
</dbReference>
<comment type="pathway">
    <text evidence="1">Amino-acid biosynthesis; L-arginine biosynthesis; N(2)-acetyl-L-ornithine from L-glutamate: step 2/4.</text>
</comment>
<evidence type="ECO:0000256" key="8">
    <source>
        <dbReference type="ARBA" id="ARBA00022840"/>
    </source>
</evidence>
<dbReference type="PANTHER" id="PTHR23342:SF0">
    <property type="entry name" value="N-ACETYLGLUTAMATE SYNTHASE, MITOCHONDRIAL"/>
    <property type="match status" value="1"/>
</dbReference>
<evidence type="ECO:0000256" key="3">
    <source>
        <dbReference type="ARBA" id="ARBA00022571"/>
    </source>
</evidence>
<evidence type="ECO:0000313" key="11">
    <source>
        <dbReference type="EMBL" id="CAB4911820.1"/>
    </source>
</evidence>
<reference evidence="10" key="1">
    <citation type="submission" date="2020-05" db="EMBL/GenBank/DDBJ databases">
        <authorList>
            <person name="Chiriac C."/>
            <person name="Salcher M."/>
            <person name="Ghai R."/>
            <person name="Kavagutti S V."/>
        </authorList>
    </citation>
    <scope>NUCLEOTIDE SEQUENCE</scope>
</reference>
<dbReference type="PRINTS" id="PR00474">
    <property type="entry name" value="GLU5KINASE"/>
</dbReference>
<dbReference type="SUPFAM" id="SSF53633">
    <property type="entry name" value="Carbamate kinase-like"/>
    <property type="match status" value="1"/>
</dbReference>
<dbReference type="FunFam" id="3.40.1160.10:FF:000004">
    <property type="entry name" value="Acetylglutamate kinase"/>
    <property type="match status" value="1"/>
</dbReference>
<dbReference type="PIRSF" id="PIRSF000728">
    <property type="entry name" value="NAGK"/>
    <property type="match status" value="1"/>
</dbReference>
<dbReference type="InterPro" id="IPR037528">
    <property type="entry name" value="ArgB"/>
</dbReference>
<dbReference type="NCBIfam" id="TIGR00761">
    <property type="entry name" value="argB"/>
    <property type="match status" value="1"/>
</dbReference>
<dbReference type="InterPro" id="IPR004662">
    <property type="entry name" value="AcgluKinase_fam"/>
</dbReference>
<evidence type="ECO:0000313" key="13">
    <source>
        <dbReference type="EMBL" id="CAB5031068.1"/>
    </source>
</evidence>
<evidence type="ECO:0000313" key="12">
    <source>
        <dbReference type="EMBL" id="CAB4974983.1"/>
    </source>
</evidence>
<dbReference type="InterPro" id="IPR001048">
    <property type="entry name" value="Asp/Glu/Uridylate_kinase"/>
</dbReference>
<feature type="domain" description="Aspartate/glutamate/uridylate kinase" evidence="9">
    <location>
        <begin position="37"/>
        <end position="273"/>
    </location>
</feature>
<dbReference type="Pfam" id="PF00696">
    <property type="entry name" value="AA_kinase"/>
    <property type="match status" value="1"/>
</dbReference>
<dbReference type="CDD" id="cd04250">
    <property type="entry name" value="AAK_NAGK-C"/>
    <property type="match status" value="1"/>
</dbReference>
<evidence type="ECO:0000256" key="7">
    <source>
        <dbReference type="ARBA" id="ARBA00022777"/>
    </source>
</evidence>
<dbReference type="GO" id="GO:0003991">
    <property type="term" value="F:acetylglutamate kinase activity"/>
    <property type="evidence" value="ECO:0007669"/>
    <property type="project" value="UniProtKB-EC"/>
</dbReference>
<dbReference type="Gene3D" id="3.40.1160.10">
    <property type="entry name" value="Acetylglutamate kinase-like"/>
    <property type="match status" value="1"/>
</dbReference>
<dbReference type="EMBL" id="CAFBOF010000012">
    <property type="protein sequence ID" value="CAB4974983.1"/>
    <property type="molecule type" value="Genomic_DNA"/>
</dbReference>
<proteinExistence type="inferred from homology"/>
<evidence type="ECO:0000256" key="1">
    <source>
        <dbReference type="ARBA" id="ARBA00004828"/>
    </source>
</evidence>
<keyword evidence="8" id="KW-0067">ATP-binding</keyword>
<keyword evidence="4" id="KW-0028">Amino-acid biosynthesis</keyword>
<evidence type="ECO:0000313" key="10">
    <source>
        <dbReference type="EMBL" id="CAB4728939.1"/>
    </source>
</evidence>
<keyword evidence="5" id="KW-0808">Transferase</keyword>
<dbReference type="GO" id="GO:0005737">
    <property type="term" value="C:cytoplasm"/>
    <property type="evidence" value="ECO:0007669"/>
    <property type="project" value="InterPro"/>
</dbReference>
<evidence type="ECO:0000256" key="2">
    <source>
        <dbReference type="ARBA" id="ARBA00013065"/>
    </source>
</evidence>
<gene>
    <name evidence="10" type="ORF">UFOPK2683_01152</name>
    <name evidence="11" type="ORF">UFOPK3605_01167</name>
    <name evidence="12" type="ORF">UFOPK3897_00752</name>
    <name evidence="13" type="ORF">UFOPK4121_01377</name>
</gene>
<dbReference type="GO" id="GO:0005524">
    <property type="term" value="F:ATP binding"/>
    <property type="evidence" value="ECO:0007669"/>
    <property type="project" value="UniProtKB-KW"/>
</dbReference>
<protein>
    <recommendedName>
        <fullName evidence="2">acetylglutamate kinase</fullName>
        <ecNumber evidence="2">2.7.2.8</ecNumber>
    </recommendedName>
</protein>
<dbReference type="AlphaFoldDB" id="A0A6J6S335"/>
<dbReference type="EC" id="2.7.2.8" evidence="2"/>
<dbReference type="GO" id="GO:0006526">
    <property type="term" value="P:L-arginine biosynthetic process"/>
    <property type="evidence" value="ECO:0007669"/>
    <property type="project" value="UniProtKB-KW"/>
</dbReference>
<dbReference type="EMBL" id="CAFBMM010000065">
    <property type="protein sequence ID" value="CAB4911820.1"/>
    <property type="molecule type" value="Genomic_DNA"/>
</dbReference>
<dbReference type="EMBL" id="CAEZYK010000071">
    <property type="protein sequence ID" value="CAB4728939.1"/>
    <property type="molecule type" value="Genomic_DNA"/>
</dbReference>
<dbReference type="InterPro" id="IPR001057">
    <property type="entry name" value="Glu/AcGlu_kinase"/>
</dbReference>
<dbReference type="InterPro" id="IPR041727">
    <property type="entry name" value="NAGK-C"/>
</dbReference>
<sequence length="296" mass="31512">MTASVANPENQNRLTPAHDKAQILADALPYIRSFAGKVVVVKYGGNAMDDPALADLFAQDIVLMHLVGLQPVVVHGGGPQISELMRRRGKAPEFIDGLRVTDRETIDIAREALVEGVNREIVDALNRFGTYATGLSGEDNNLLRVTTRDSKLGFVGDVQAVDTTALNKALSDDLIPVIATIGSDASGQAHNVNADSAAAAIAEAMNAERLIYLTDVAGIYGEFGQESTLISQIDCAGLEEMFKENKIGEGMIPKVLSCIEALKSGVGRAHILDGRVPHVLLLELFTPEGVGTVIDK</sequence>
<evidence type="ECO:0000256" key="4">
    <source>
        <dbReference type="ARBA" id="ARBA00022605"/>
    </source>
</evidence>
<organism evidence="10">
    <name type="scientific">freshwater metagenome</name>
    <dbReference type="NCBI Taxonomy" id="449393"/>
    <lineage>
        <taxon>unclassified sequences</taxon>
        <taxon>metagenomes</taxon>
        <taxon>ecological metagenomes</taxon>
    </lineage>
</organism>
<dbReference type="InterPro" id="IPR036393">
    <property type="entry name" value="AceGlu_kinase-like_sf"/>
</dbReference>
<dbReference type="EMBL" id="CAFBPQ010000057">
    <property type="protein sequence ID" value="CAB5031068.1"/>
    <property type="molecule type" value="Genomic_DNA"/>
</dbReference>
<dbReference type="PANTHER" id="PTHR23342">
    <property type="entry name" value="N-ACETYLGLUTAMATE SYNTHASE"/>
    <property type="match status" value="1"/>
</dbReference>
<evidence type="ECO:0000256" key="5">
    <source>
        <dbReference type="ARBA" id="ARBA00022679"/>
    </source>
</evidence>